<evidence type="ECO:0000256" key="1">
    <source>
        <dbReference type="SAM" id="MobiDB-lite"/>
    </source>
</evidence>
<gene>
    <name evidence="2" type="ORF">GCM10010384_25280</name>
</gene>
<evidence type="ECO:0000313" key="2">
    <source>
        <dbReference type="EMBL" id="GGY17975.1"/>
    </source>
</evidence>
<evidence type="ECO:0000313" key="3">
    <source>
        <dbReference type="Proteomes" id="UP000653308"/>
    </source>
</evidence>
<dbReference type="EMBL" id="BMWE01000006">
    <property type="protein sequence ID" value="GGY17975.1"/>
    <property type="molecule type" value="Genomic_DNA"/>
</dbReference>
<feature type="region of interest" description="Disordered" evidence="1">
    <location>
        <begin position="1"/>
        <end position="23"/>
    </location>
</feature>
<comment type="caution">
    <text evidence="2">The sequence shown here is derived from an EMBL/GenBank/DDBJ whole genome shotgun (WGS) entry which is preliminary data.</text>
</comment>
<keyword evidence="3" id="KW-1185">Reference proteome</keyword>
<feature type="region of interest" description="Disordered" evidence="1">
    <location>
        <begin position="61"/>
        <end position="114"/>
    </location>
</feature>
<accession>A0ABQ2ZKT4</accession>
<dbReference type="Proteomes" id="UP000653308">
    <property type="component" value="Unassembled WGS sequence"/>
</dbReference>
<proteinExistence type="predicted"/>
<reference evidence="3" key="1">
    <citation type="journal article" date="2019" name="Int. J. Syst. Evol. Microbiol.">
        <title>The Global Catalogue of Microorganisms (GCM) 10K type strain sequencing project: providing services to taxonomists for standard genome sequencing and annotation.</title>
        <authorList>
            <consortium name="The Broad Institute Genomics Platform"/>
            <consortium name="The Broad Institute Genome Sequencing Center for Infectious Disease"/>
            <person name="Wu L."/>
            <person name="Ma J."/>
        </authorList>
    </citation>
    <scope>NUCLEOTIDE SEQUENCE [LARGE SCALE GENOMIC DNA]</scope>
    <source>
        <strain evidence="3">JCM 4957</strain>
    </source>
</reference>
<feature type="compositionally biased region" description="Basic and acidic residues" evidence="1">
    <location>
        <begin position="99"/>
        <end position="114"/>
    </location>
</feature>
<feature type="compositionally biased region" description="Basic residues" evidence="1">
    <location>
        <begin position="67"/>
        <end position="79"/>
    </location>
</feature>
<organism evidence="2 3">
    <name type="scientific">Streptomyces djakartensis</name>
    <dbReference type="NCBI Taxonomy" id="68193"/>
    <lineage>
        <taxon>Bacteria</taxon>
        <taxon>Bacillati</taxon>
        <taxon>Actinomycetota</taxon>
        <taxon>Actinomycetes</taxon>
        <taxon>Kitasatosporales</taxon>
        <taxon>Streptomycetaceae</taxon>
        <taxon>Streptomyces</taxon>
    </lineage>
</organism>
<sequence length="114" mass="11940">MHLPARTTAGPGDGRPGEPGAALAINKPVTGERRSVTQGRACAPGVTEAPLAGDTCDMKRVFVTRPPQRRARGRRRGGLTRRPGEAVPGAGPKTRKRTAPPERGSDQAARKALS</sequence>
<protein>
    <submittedName>
        <fullName evidence="2">Uncharacterized protein</fullName>
    </submittedName>
</protein>
<name>A0ABQ2ZKT4_9ACTN</name>